<evidence type="ECO:0000256" key="5">
    <source>
        <dbReference type="ARBA" id="ARBA00022777"/>
    </source>
</evidence>
<dbReference type="Gene3D" id="3.30.200.20">
    <property type="entry name" value="Phosphorylase Kinase, domain 1"/>
    <property type="match status" value="1"/>
</dbReference>
<comment type="caution">
    <text evidence="11">The sequence shown here is derived from an EMBL/GenBank/DDBJ whole genome shotgun (WGS) entry which is preliminary data.</text>
</comment>
<keyword evidence="3" id="KW-0808">Transferase</keyword>
<feature type="region of interest" description="Disordered" evidence="9">
    <location>
        <begin position="780"/>
        <end position="802"/>
    </location>
</feature>
<dbReference type="InterPro" id="IPR011009">
    <property type="entry name" value="Kinase-like_dom_sf"/>
</dbReference>
<keyword evidence="12" id="KW-1185">Reference proteome</keyword>
<dbReference type="SUPFAM" id="SSF56112">
    <property type="entry name" value="Protein kinase-like (PK-like)"/>
    <property type="match status" value="1"/>
</dbReference>
<dbReference type="PROSITE" id="PS50011">
    <property type="entry name" value="PROTEIN_KINASE_DOM"/>
    <property type="match status" value="1"/>
</dbReference>
<accession>A0ABW0ZYK2</accession>
<dbReference type="EMBL" id="JBHSON010000021">
    <property type="protein sequence ID" value="MFC5747393.1"/>
    <property type="molecule type" value="Genomic_DNA"/>
</dbReference>
<evidence type="ECO:0000256" key="4">
    <source>
        <dbReference type="ARBA" id="ARBA00022741"/>
    </source>
</evidence>
<evidence type="ECO:0000256" key="8">
    <source>
        <dbReference type="ARBA" id="ARBA00048679"/>
    </source>
</evidence>
<dbReference type="Gene3D" id="1.10.510.10">
    <property type="entry name" value="Transferase(Phosphotransferase) domain 1"/>
    <property type="match status" value="1"/>
</dbReference>
<evidence type="ECO:0000256" key="1">
    <source>
        <dbReference type="ARBA" id="ARBA00012513"/>
    </source>
</evidence>
<evidence type="ECO:0000256" key="7">
    <source>
        <dbReference type="ARBA" id="ARBA00047899"/>
    </source>
</evidence>
<dbReference type="Pfam" id="PF00069">
    <property type="entry name" value="Pkinase"/>
    <property type="match status" value="1"/>
</dbReference>
<organism evidence="11 12">
    <name type="scientific">Actinomadura rugatobispora</name>
    <dbReference type="NCBI Taxonomy" id="1994"/>
    <lineage>
        <taxon>Bacteria</taxon>
        <taxon>Bacillati</taxon>
        <taxon>Actinomycetota</taxon>
        <taxon>Actinomycetes</taxon>
        <taxon>Streptosporangiales</taxon>
        <taxon>Thermomonosporaceae</taxon>
        <taxon>Actinomadura</taxon>
    </lineage>
</organism>
<dbReference type="Pfam" id="PF16918">
    <property type="entry name" value="PknG_TPR"/>
    <property type="match status" value="1"/>
</dbReference>
<feature type="compositionally biased region" description="Gly residues" evidence="9">
    <location>
        <begin position="70"/>
        <end position="80"/>
    </location>
</feature>
<gene>
    <name evidence="11" type="ORF">ACFPZN_17325</name>
</gene>
<evidence type="ECO:0000256" key="2">
    <source>
        <dbReference type="ARBA" id="ARBA00022527"/>
    </source>
</evidence>
<feature type="compositionally biased region" description="Low complexity" evidence="9">
    <location>
        <begin position="81"/>
        <end position="97"/>
    </location>
</feature>
<feature type="domain" description="Protein kinase" evidence="10">
    <location>
        <begin position="192"/>
        <end position="471"/>
    </location>
</feature>
<dbReference type="InterPro" id="IPR031634">
    <property type="entry name" value="PknG_rubred"/>
</dbReference>
<comment type="catalytic activity">
    <reaction evidence="8">
        <text>L-seryl-[protein] + ATP = O-phospho-L-seryl-[protein] + ADP + H(+)</text>
        <dbReference type="Rhea" id="RHEA:17989"/>
        <dbReference type="Rhea" id="RHEA-COMP:9863"/>
        <dbReference type="Rhea" id="RHEA-COMP:11604"/>
        <dbReference type="ChEBI" id="CHEBI:15378"/>
        <dbReference type="ChEBI" id="CHEBI:29999"/>
        <dbReference type="ChEBI" id="CHEBI:30616"/>
        <dbReference type="ChEBI" id="CHEBI:83421"/>
        <dbReference type="ChEBI" id="CHEBI:456216"/>
        <dbReference type="EC" id="2.7.11.1"/>
    </reaction>
</comment>
<protein>
    <recommendedName>
        <fullName evidence="1">non-specific serine/threonine protein kinase</fullName>
        <ecNumber evidence="1">2.7.11.1</ecNumber>
    </recommendedName>
</protein>
<dbReference type="InterPro" id="IPR031636">
    <property type="entry name" value="PknG_TPR"/>
</dbReference>
<dbReference type="Gene3D" id="1.25.40.10">
    <property type="entry name" value="Tetratricopeptide repeat domain"/>
    <property type="match status" value="1"/>
</dbReference>
<dbReference type="InterPro" id="IPR011990">
    <property type="entry name" value="TPR-like_helical_dom_sf"/>
</dbReference>
<evidence type="ECO:0000256" key="6">
    <source>
        <dbReference type="ARBA" id="ARBA00022840"/>
    </source>
</evidence>
<dbReference type="EC" id="2.7.11.1" evidence="1"/>
<evidence type="ECO:0000256" key="3">
    <source>
        <dbReference type="ARBA" id="ARBA00022679"/>
    </source>
</evidence>
<dbReference type="Proteomes" id="UP001596074">
    <property type="component" value="Unassembled WGS sequence"/>
</dbReference>
<dbReference type="Pfam" id="PF16919">
    <property type="entry name" value="PknG_rubred"/>
    <property type="match status" value="1"/>
</dbReference>
<evidence type="ECO:0000259" key="10">
    <source>
        <dbReference type="PROSITE" id="PS50011"/>
    </source>
</evidence>
<feature type="region of interest" description="Disordered" evidence="9">
    <location>
        <begin position="35"/>
        <end position="109"/>
    </location>
</feature>
<dbReference type="SUPFAM" id="SSF48452">
    <property type="entry name" value="TPR-like"/>
    <property type="match status" value="1"/>
</dbReference>
<comment type="catalytic activity">
    <reaction evidence="7">
        <text>L-threonyl-[protein] + ATP = O-phospho-L-threonyl-[protein] + ADP + H(+)</text>
        <dbReference type="Rhea" id="RHEA:46608"/>
        <dbReference type="Rhea" id="RHEA-COMP:11060"/>
        <dbReference type="Rhea" id="RHEA-COMP:11605"/>
        <dbReference type="ChEBI" id="CHEBI:15378"/>
        <dbReference type="ChEBI" id="CHEBI:30013"/>
        <dbReference type="ChEBI" id="CHEBI:30616"/>
        <dbReference type="ChEBI" id="CHEBI:61977"/>
        <dbReference type="ChEBI" id="CHEBI:456216"/>
        <dbReference type="EC" id="2.7.11.1"/>
    </reaction>
</comment>
<dbReference type="PANTHER" id="PTHR24363">
    <property type="entry name" value="SERINE/THREONINE PROTEIN KINASE"/>
    <property type="match status" value="1"/>
</dbReference>
<name>A0ABW0ZYK2_9ACTN</name>
<feature type="compositionally biased region" description="Low complexity" evidence="9">
    <location>
        <begin position="57"/>
        <end position="69"/>
    </location>
</feature>
<keyword evidence="6" id="KW-0067">ATP-binding</keyword>
<keyword evidence="2" id="KW-0723">Serine/threonine-protein kinase</keyword>
<evidence type="ECO:0000256" key="9">
    <source>
        <dbReference type="SAM" id="MobiDB-lite"/>
    </source>
</evidence>
<dbReference type="InterPro" id="IPR000719">
    <property type="entry name" value="Prot_kinase_dom"/>
</dbReference>
<dbReference type="CDD" id="cd14014">
    <property type="entry name" value="STKc_PknB_like"/>
    <property type="match status" value="1"/>
</dbReference>
<sequence>MTLCDQVDCSGSVEDGFCDLCGMAPISGASAAPVETAGTASGARLPGSAPPEEGSVSPTTPAAMAAPSSGGSGSGSGGASSGSRGSRGSSGRTATRGTMGGGGTGSTAQARRGMLGAGLVEVPPVPYRDPADAVMERPEVPENRRFCSRCEAPVGRGREGRRGRTEGFCKSCGHPFSFNPKLNPGDWLGGQYEVLGCLAHGGLGWVYLARDHNVSGRWVVLKGLLDTGDSDSLAAATAERAFLAEVEHPNIVKIYNFVRHGGSGYIVMEYVGGRSLKDILLRRRREEGEHAALPLGQVIAYGLEVLRAFGYLHGVGLLYCDFKPDNAIQSEEQLKLIDLGGVRRAFDVNSPIFGTPGYQAPEIADQGPSVSSDLYTVGRALAVLSFPFRGYTGRHLRSLPPRDEVPLLVRYESYYRLLRRATHMDPALRFQSAEEMAEQLTGVLREVLSADDARPRPAPSALFGPEQHAAGTEIVSGPAAGVVLPRANGAHRTAGARGAARPALTGTAADGMLPVLAPLSPVAAAVALPVPLVAGSDPAAGFLAGLTARDPEELAAALAAAPMPSTEVSLALARVRIELGELDAAGRVLDDIAAGQPDDWRADWYRGAAALAAGRFRDASEIFDDLYDLMPGETAPKLALAFCYECEGGTSKAARYYETVWRTDPTFVSAAFGLARVRLEVRDRKGAEEVLDSVPRISSNYLAAQLAAVVTAVRGRRPSELDAAALVGAGRRLEGLRLDTERYNAYAAEVLEAGLAWLRAQAWATPGPMPSPVLTPAAKRRAAEGGDAGGEAAEGRPTELLGTPLTEPALRLRLERTYRLLAKLADGAGDRHALVKRANAVRPRTLF</sequence>
<dbReference type="PANTHER" id="PTHR24363:SF0">
    <property type="entry name" value="SERINE_THREONINE KINASE LIKE DOMAIN CONTAINING 1"/>
    <property type="match status" value="1"/>
</dbReference>
<dbReference type="RefSeq" id="WP_378283009.1">
    <property type="nucleotide sequence ID" value="NZ_JBHSON010000021.1"/>
</dbReference>
<proteinExistence type="predicted"/>
<reference evidence="12" key="1">
    <citation type="journal article" date="2019" name="Int. J. Syst. Evol. Microbiol.">
        <title>The Global Catalogue of Microorganisms (GCM) 10K type strain sequencing project: providing services to taxonomists for standard genome sequencing and annotation.</title>
        <authorList>
            <consortium name="The Broad Institute Genomics Platform"/>
            <consortium name="The Broad Institute Genome Sequencing Center for Infectious Disease"/>
            <person name="Wu L."/>
            <person name="Ma J."/>
        </authorList>
    </citation>
    <scope>NUCLEOTIDE SEQUENCE [LARGE SCALE GENOMIC DNA]</scope>
    <source>
        <strain evidence="12">KCTC 42087</strain>
    </source>
</reference>
<keyword evidence="5" id="KW-0418">Kinase</keyword>
<evidence type="ECO:0000313" key="11">
    <source>
        <dbReference type="EMBL" id="MFC5747393.1"/>
    </source>
</evidence>
<evidence type="ECO:0000313" key="12">
    <source>
        <dbReference type="Proteomes" id="UP001596074"/>
    </source>
</evidence>
<keyword evidence="4" id="KW-0547">Nucleotide-binding</keyword>